<protein>
    <submittedName>
        <fullName evidence="1">Uncharacterized protein</fullName>
    </submittedName>
</protein>
<keyword evidence="2" id="KW-1185">Reference proteome</keyword>
<dbReference type="EMBL" id="LSRL02002196">
    <property type="protein sequence ID" value="TDG38705.1"/>
    <property type="molecule type" value="Genomic_DNA"/>
</dbReference>
<sequence length="41" mass="5005">RPLDDFAPDNTGSEMENPQWELLMKWFMQPELRKEKMHTRA</sequence>
<gene>
    <name evidence="1" type="ORF">AWZ03_014873</name>
</gene>
<dbReference type="Proteomes" id="UP000295192">
    <property type="component" value="Unassembled WGS sequence"/>
</dbReference>
<name>A0A484AT42_DRONA</name>
<evidence type="ECO:0000313" key="1">
    <source>
        <dbReference type="EMBL" id="TDG38705.1"/>
    </source>
</evidence>
<reference evidence="1 2" key="1">
    <citation type="journal article" date="2019" name="J. Hered.">
        <title>An Improved Genome Assembly for Drosophila navojoa, the Basal Species in the mojavensis Cluster.</title>
        <authorList>
            <person name="Vanderlinde T."/>
            <person name="Dupim E.G."/>
            <person name="Nazario-Yepiz N.O."/>
            <person name="Carvalho A.B."/>
        </authorList>
    </citation>
    <scope>NUCLEOTIDE SEQUENCE [LARGE SCALE GENOMIC DNA]</scope>
    <source>
        <strain evidence="1">Navoj_Jal97</strain>
        <tissue evidence="1">Whole organism</tissue>
    </source>
</reference>
<accession>A0A484AT42</accession>
<organism evidence="1 2">
    <name type="scientific">Drosophila navojoa</name>
    <name type="common">Fruit fly</name>
    <dbReference type="NCBI Taxonomy" id="7232"/>
    <lineage>
        <taxon>Eukaryota</taxon>
        <taxon>Metazoa</taxon>
        <taxon>Ecdysozoa</taxon>
        <taxon>Arthropoda</taxon>
        <taxon>Hexapoda</taxon>
        <taxon>Insecta</taxon>
        <taxon>Pterygota</taxon>
        <taxon>Neoptera</taxon>
        <taxon>Endopterygota</taxon>
        <taxon>Diptera</taxon>
        <taxon>Brachycera</taxon>
        <taxon>Muscomorpha</taxon>
        <taxon>Ephydroidea</taxon>
        <taxon>Drosophilidae</taxon>
        <taxon>Drosophila</taxon>
    </lineage>
</organism>
<proteinExistence type="predicted"/>
<feature type="non-terminal residue" evidence="1">
    <location>
        <position position="1"/>
    </location>
</feature>
<dbReference type="AlphaFoldDB" id="A0A484AT42"/>
<evidence type="ECO:0000313" key="2">
    <source>
        <dbReference type="Proteomes" id="UP000295192"/>
    </source>
</evidence>
<comment type="caution">
    <text evidence="1">The sequence shown here is derived from an EMBL/GenBank/DDBJ whole genome shotgun (WGS) entry which is preliminary data.</text>
</comment>